<dbReference type="RefSeq" id="XP_018165088.1">
    <property type="nucleotide sequence ID" value="XM_018296726.1"/>
</dbReference>
<accession>A0A1B7YX22</accession>
<organism evidence="1 2">
    <name type="scientific">Colletotrichum higginsianum (strain IMI 349063)</name>
    <name type="common">Crucifer anthracnose fungus</name>
    <dbReference type="NCBI Taxonomy" id="759273"/>
    <lineage>
        <taxon>Eukaryota</taxon>
        <taxon>Fungi</taxon>
        <taxon>Dikarya</taxon>
        <taxon>Ascomycota</taxon>
        <taxon>Pezizomycotina</taxon>
        <taxon>Sordariomycetes</taxon>
        <taxon>Hypocreomycetidae</taxon>
        <taxon>Glomerellales</taxon>
        <taxon>Glomerellaceae</taxon>
        <taxon>Colletotrichum</taxon>
        <taxon>Colletotrichum destructivum species complex</taxon>
    </lineage>
</organism>
<reference evidence="2" key="1">
    <citation type="journal article" date="2017" name="BMC Genomics">
        <title>Gapless genome assembly of Colletotrichum higginsianum reveals chromosome structure and association of transposable elements with secondary metabolite gene clusters.</title>
        <authorList>
            <person name="Dallery J.-F."/>
            <person name="Lapalu N."/>
            <person name="Zampounis A."/>
            <person name="Pigne S."/>
            <person name="Luyten I."/>
            <person name="Amselem J."/>
            <person name="Wittenberg A.H.J."/>
            <person name="Zhou S."/>
            <person name="de Queiroz M.V."/>
            <person name="Robin G.P."/>
            <person name="Auger A."/>
            <person name="Hainaut M."/>
            <person name="Henrissat B."/>
            <person name="Kim K.-T."/>
            <person name="Lee Y.-H."/>
            <person name="Lespinet O."/>
            <person name="Schwartz D.C."/>
            <person name="Thon M.R."/>
            <person name="O'Connell R.J."/>
        </authorList>
    </citation>
    <scope>NUCLEOTIDE SEQUENCE [LARGE SCALE GENOMIC DNA]</scope>
    <source>
        <strain evidence="2">IMI 349063</strain>
    </source>
</reference>
<evidence type="ECO:0000313" key="2">
    <source>
        <dbReference type="Proteomes" id="UP000092177"/>
    </source>
</evidence>
<dbReference type="GeneID" id="28860833"/>
<protein>
    <submittedName>
        <fullName evidence="1">Uncharacterized protein</fullName>
    </submittedName>
</protein>
<dbReference type="EMBL" id="LTAN01000001">
    <property type="protein sequence ID" value="OBR16571.1"/>
    <property type="molecule type" value="Genomic_DNA"/>
</dbReference>
<dbReference type="KEGG" id="chig:CH63R_01751"/>
<comment type="caution">
    <text evidence="1">The sequence shown here is derived from an EMBL/GenBank/DDBJ whole genome shotgun (WGS) entry which is preliminary data.</text>
</comment>
<gene>
    <name evidence="1" type="ORF">CH63R_01751</name>
</gene>
<name>A0A1B7YX22_COLHI</name>
<dbReference type="AlphaFoldDB" id="A0A1B7YX22"/>
<keyword evidence="2" id="KW-1185">Reference proteome</keyword>
<dbReference type="Proteomes" id="UP000092177">
    <property type="component" value="Chromosome 1"/>
</dbReference>
<sequence>MQEGRRLGDYVSNLLKTSLHLRGLDIGNHPDLVAVSASLGAGPIAPHEGTVDVVQRAYSLAAGDVGDGLVLGFLVRLQFILGLELLVALHRGADTPLVSLGAAPAVFGLRLEGGLNEVAGAVQLGRARLEQ</sequence>
<evidence type="ECO:0000313" key="1">
    <source>
        <dbReference type="EMBL" id="OBR16571.1"/>
    </source>
</evidence>
<dbReference type="VEuPathDB" id="FungiDB:CH63R_01751"/>
<proteinExistence type="predicted"/>